<dbReference type="PANTHER" id="PTHR13510:SF44">
    <property type="entry name" value="RABENOSYN-5"/>
    <property type="match status" value="1"/>
</dbReference>
<evidence type="ECO:0000256" key="3">
    <source>
        <dbReference type="ARBA" id="ARBA00022833"/>
    </source>
</evidence>
<dbReference type="Gene3D" id="3.30.40.10">
    <property type="entry name" value="Zinc/RING finger domain, C3HC4 (zinc finger)"/>
    <property type="match status" value="2"/>
</dbReference>
<keyword evidence="3" id="KW-0862">Zinc</keyword>
<reference evidence="7" key="2">
    <citation type="journal article" date="2023" name="Microbiol Resour">
        <title>Decontamination and Annotation of the Draft Genome Sequence of the Oomycete Lagenidium giganteum ARSEF 373.</title>
        <authorList>
            <person name="Morgan W.R."/>
            <person name="Tartar A."/>
        </authorList>
    </citation>
    <scope>NUCLEOTIDE SEQUENCE</scope>
    <source>
        <strain evidence="7">ARSEF 373</strain>
    </source>
</reference>
<protein>
    <recommendedName>
        <fullName evidence="6">FYVE-type domain-containing protein</fullName>
    </recommendedName>
</protein>
<proteinExistence type="predicted"/>
<evidence type="ECO:0000256" key="2">
    <source>
        <dbReference type="ARBA" id="ARBA00022771"/>
    </source>
</evidence>
<evidence type="ECO:0000256" key="5">
    <source>
        <dbReference type="SAM" id="MobiDB-lite"/>
    </source>
</evidence>
<feature type="non-terminal residue" evidence="7">
    <location>
        <position position="1"/>
    </location>
</feature>
<dbReference type="SUPFAM" id="SSF55961">
    <property type="entry name" value="Bet v1-like"/>
    <property type="match status" value="1"/>
</dbReference>
<dbReference type="InterPro" id="IPR023393">
    <property type="entry name" value="START-like_dom_sf"/>
</dbReference>
<evidence type="ECO:0000256" key="4">
    <source>
        <dbReference type="PROSITE-ProRule" id="PRU00091"/>
    </source>
</evidence>
<keyword evidence="8" id="KW-1185">Reference proteome</keyword>
<reference evidence="7" key="1">
    <citation type="submission" date="2022-11" db="EMBL/GenBank/DDBJ databases">
        <authorList>
            <person name="Morgan W.R."/>
            <person name="Tartar A."/>
        </authorList>
    </citation>
    <scope>NUCLEOTIDE SEQUENCE</scope>
    <source>
        <strain evidence="7">ARSEF 373</strain>
    </source>
</reference>
<name>A0AAV2YQA0_9STRA</name>
<dbReference type="InterPro" id="IPR052727">
    <property type="entry name" value="Rab4/Rab5_effector"/>
</dbReference>
<dbReference type="Proteomes" id="UP001146120">
    <property type="component" value="Unassembled WGS sequence"/>
</dbReference>
<dbReference type="Gene3D" id="3.30.530.20">
    <property type="match status" value="2"/>
</dbReference>
<dbReference type="InterPro" id="IPR017455">
    <property type="entry name" value="Znf_FYVE-rel"/>
</dbReference>
<dbReference type="Pfam" id="PF01363">
    <property type="entry name" value="FYVE"/>
    <property type="match status" value="2"/>
</dbReference>
<accession>A0AAV2YQA0</accession>
<evidence type="ECO:0000259" key="6">
    <source>
        <dbReference type="PROSITE" id="PS50178"/>
    </source>
</evidence>
<dbReference type="InterPro" id="IPR013083">
    <property type="entry name" value="Znf_RING/FYVE/PHD"/>
</dbReference>
<dbReference type="InterPro" id="IPR000306">
    <property type="entry name" value="Znf_FYVE"/>
</dbReference>
<dbReference type="EMBL" id="DAKRPA010000199">
    <property type="protein sequence ID" value="DAZ95559.1"/>
    <property type="molecule type" value="Genomic_DNA"/>
</dbReference>
<dbReference type="SMART" id="SM00064">
    <property type="entry name" value="FYVE"/>
    <property type="match status" value="2"/>
</dbReference>
<sequence>AADRLRPPPPPHSASPAHPRRRRGPSASTAPHQFHIRSPHQTWRSNNARSPPGSPPQRQRFLSSALPQTSFPLPDCFFPAVKLTEDKCNQYETIIKATVVEALQEMADHEVNGEGLQYSTPWKLVGEADSLVTYKRADPSNAAVTQARTFGRINGRPNDVLDFFYTDSSREVLKLNELLYHKVMDARVIHNIRTRTDTARHSYLGIKWVAYQPTSSVHRRDNCFLEYMGYAKDAKGRHVGFCASLPIKVRECPDLGDTMRLPRIRTRNVVLVRESDSQPERTHVYVTGAYDTNDSSGDMTMILKRYMGNLRNLSLLRDSKDISQQQMIARVNWVPDHQRKSCKMCQRSFGATRHRHHCRLCGEVVCRKCFVVRTVSKSESSDKPPKMVKRKFCTMCVTSLRRRDSDSPEAIERSERALSNITTLDELMAPICATATMPPSYLPSPSSSASILQEQPAPIPGNGGRFPVPKDFFPPIQISDEQLTQYEFEIEELIQSAFRESAKHEAVGGKPVYQEPWKFACELEDLTTYKQAVPDKPSAGIFRVFGTTNVDYRQFMEFYYADSSRDLFEYNQFCFGYVLDAVVLGNIRTETTEEPHRYLGFKWVVYQPLPILPKRDNCFLEYMTYRKDTQGRDVGVRVMLPVSIPECPDMLESMKVKRMGATIVNIVREVEGRPGAMNIFLMGQVDFRDNYVTNSYYRSYLNVLRNMATYVDSKRLSRHGLLSRAHWVPNHFRRSCSVCFRAFNMTRHRHHCRLCGDIVCRKCSITRAAMNATSQKLHKTKFCVRCVTRVRETSLFNCSTLLTSSKSAKPLGFSAVETDDTCSLSSWPDDRLSVSGVIDTKDMTRWPPRPYEDRNDMIPLSAAFPTPPSAAILRDTRSIDQCLAEQQDLLRRMQLAASCSSISSRTSRPSSK</sequence>
<dbReference type="GO" id="GO:0008270">
    <property type="term" value="F:zinc ion binding"/>
    <property type="evidence" value="ECO:0007669"/>
    <property type="project" value="UniProtKB-KW"/>
</dbReference>
<dbReference type="PANTHER" id="PTHR13510">
    <property type="entry name" value="FYVE-FINGER-CONTAINING RAB5 EFFECTOR PROTEIN RABENOSYN-5-RELATED"/>
    <property type="match status" value="1"/>
</dbReference>
<gene>
    <name evidence="7" type="ORF">N0F65_005875</name>
</gene>
<keyword evidence="1" id="KW-0479">Metal-binding</keyword>
<evidence type="ECO:0000313" key="7">
    <source>
        <dbReference type="EMBL" id="DAZ95559.1"/>
    </source>
</evidence>
<evidence type="ECO:0000313" key="8">
    <source>
        <dbReference type="Proteomes" id="UP001146120"/>
    </source>
</evidence>
<feature type="compositionally biased region" description="Polar residues" evidence="5">
    <location>
        <begin position="39"/>
        <end position="48"/>
    </location>
</feature>
<evidence type="ECO:0000256" key="1">
    <source>
        <dbReference type="ARBA" id="ARBA00022723"/>
    </source>
</evidence>
<dbReference type="PROSITE" id="PS50178">
    <property type="entry name" value="ZF_FYVE"/>
    <property type="match status" value="2"/>
</dbReference>
<keyword evidence="2 4" id="KW-0863">Zinc-finger</keyword>
<feature type="domain" description="FYVE-type" evidence="6">
    <location>
        <begin position="736"/>
        <end position="791"/>
    </location>
</feature>
<dbReference type="SUPFAM" id="SSF57903">
    <property type="entry name" value="FYVE/PHD zinc finger"/>
    <property type="match status" value="2"/>
</dbReference>
<feature type="region of interest" description="Disordered" evidence="5">
    <location>
        <begin position="1"/>
        <end position="61"/>
    </location>
</feature>
<dbReference type="InterPro" id="IPR011011">
    <property type="entry name" value="Znf_FYVE_PHD"/>
</dbReference>
<organism evidence="7 8">
    <name type="scientific">Lagenidium giganteum</name>
    <dbReference type="NCBI Taxonomy" id="4803"/>
    <lineage>
        <taxon>Eukaryota</taxon>
        <taxon>Sar</taxon>
        <taxon>Stramenopiles</taxon>
        <taxon>Oomycota</taxon>
        <taxon>Peronosporomycetes</taxon>
        <taxon>Pythiales</taxon>
        <taxon>Pythiaceae</taxon>
    </lineage>
</organism>
<comment type="caution">
    <text evidence="7">The sequence shown here is derived from an EMBL/GenBank/DDBJ whole genome shotgun (WGS) entry which is preliminary data.</text>
</comment>
<feature type="domain" description="FYVE-type" evidence="6">
    <location>
        <begin position="336"/>
        <end position="401"/>
    </location>
</feature>
<dbReference type="AlphaFoldDB" id="A0AAV2YQA0"/>